<name>A0ABP9ELS6_9GAMM</name>
<dbReference type="InterPro" id="IPR021254">
    <property type="entry name" value="DUF2806"/>
</dbReference>
<keyword evidence="3" id="KW-1185">Reference proteome</keyword>
<evidence type="ECO:0000313" key="2">
    <source>
        <dbReference type="EMBL" id="GAA4881336.1"/>
    </source>
</evidence>
<dbReference type="Pfam" id="PF10987">
    <property type="entry name" value="DUF2806"/>
    <property type="match status" value="1"/>
</dbReference>
<reference evidence="3" key="1">
    <citation type="journal article" date="2019" name="Int. J. Syst. Evol. Microbiol.">
        <title>The Global Catalogue of Microorganisms (GCM) 10K type strain sequencing project: providing services to taxonomists for standard genome sequencing and annotation.</title>
        <authorList>
            <consortium name="The Broad Institute Genomics Platform"/>
            <consortium name="The Broad Institute Genome Sequencing Center for Infectious Disease"/>
            <person name="Wu L."/>
            <person name="Ma J."/>
        </authorList>
    </citation>
    <scope>NUCLEOTIDE SEQUENCE [LARGE SCALE GENOMIC DNA]</scope>
    <source>
        <strain evidence="3">JCM 18401</strain>
    </source>
</reference>
<evidence type="ECO:0000256" key="1">
    <source>
        <dbReference type="SAM" id="MobiDB-lite"/>
    </source>
</evidence>
<dbReference type="Proteomes" id="UP001499988">
    <property type="component" value="Unassembled WGS sequence"/>
</dbReference>
<dbReference type="NCBIfam" id="TIGR03899">
    <property type="entry name" value="TIGR03899 family protein"/>
    <property type="match status" value="1"/>
</dbReference>
<evidence type="ECO:0000313" key="3">
    <source>
        <dbReference type="Proteomes" id="UP001499988"/>
    </source>
</evidence>
<proteinExistence type="predicted"/>
<gene>
    <name evidence="2" type="ORF">GCM10023333_14350</name>
</gene>
<sequence length="282" mass="32048">MTEVSALPHPPVPTTGHAKPRSTRHQAVALSRVVGLNTEESGQQASLLHRAEQRQKRQQEQFQLNVEAIVNHAISCTNNSVAGHEPDPDWLHQFLSLSEQIQTPRMQEMWGKILAMELAQPGAFSLRALETLKKMTQRDALLLIRAVALSCTINNESNHKLLIGYRSEPGYAGLLRPRQPQLPLSRFGLPYSAILTLREQGILFAAELETGRLELDKPLRIRFVEQTMLLRPRHARLRLRYYRFTPLGQELARLVQESGDEDYIAALNKLVLRDFQSNRSLD</sequence>
<feature type="region of interest" description="Disordered" evidence="1">
    <location>
        <begin position="1"/>
        <end position="25"/>
    </location>
</feature>
<organism evidence="2 3">
    <name type="scientific">Ferrimonas pelagia</name>
    <dbReference type="NCBI Taxonomy" id="1177826"/>
    <lineage>
        <taxon>Bacteria</taxon>
        <taxon>Pseudomonadati</taxon>
        <taxon>Pseudomonadota</taxon>
        <taxon>Gammaproteobacteria</taxon>
        <taxon>Alteromonadales</taxon>
        <taxon>Ferrimonadaceae</taxon>
        <taxon>Ferrimonas</taxon>
    </lineage>
</organism>
<dbReference type="EMBL" id="BAABJZ010000020">
    <property type="protein sequence ID" value="GAA4881336.1"/>
    <property type="molecule type" value="Genomic_DNA"/>
</dbReference>
<accession>A0ABP9ELS6</accession>
<dbReference type="RefSeq" id="WP_345334670.1">
    <property type="nucleotide sequence ID" value="NZ_BAABJZ010000020.1"/>
</dbReference>
<protein>
    <submittedName>
        <fullName evidence="2">TIGR03899 family protein</fullName>
    </submittedName>
</protein>
<comment type="caution">
    <text evidence="2">The sequence shown here is derived from an EMBL/GenBank/DDBJ whole genome shotgun (WGS) entry which is preliminary data.</text>
</comment>